<evidence type="ECO:0000259" key="3">
    <source>
        <dbReference type="Pfam" id="PF13828"/>
    </source>
</evidence>
<dbReference type="Pfam" id="PF13828">
    <property type="entry name" value="DUF4190"/>
    <property type="match status" value="1"/>
</dbReference>
<organism evidence="4">
    <name type="scientific">freshwater metagenome</name>
    <dbReference type="NCBI Taxonomy" id="449393"/>
    <lineage>
        <taxon>unclassified sequences</taxon>
        <taxon>metagenomes</taxon>
        <taxon>ecological metagenomes</taxon>
    </lineage>
</organism>
<dbReference type="AlphaFoldDB" id="A0A6J7HAH1"/>
<feature type="transmembrane region" description="Helical" evidence="2">
    <location>
        <begin position="53"/>
        <end position="81"/>
    </location>
</feature>
<evidence type="ECO:0000313" key="4">
    <source>
        <dbReference type="EMBL" id="CAB4916158.1"/>
    </source>
</evidence>
<dbReference type="EMBL" id="CAFBMR010000043">
    <property type="protein sequence ID" value="CAB4916158.1"/>
    <property type="molecule type" value="Genomic_DNA"/>
</dbReference>
<feature type="region of interest" description="Disordered" evidence="1">
    <location>
        <begin position="1"/>
        <end position="27"/>
    </location>
</feature>
<feature type="domain" description="DUF4190" evidence="3">
    <location>
        <begin position="51"/>
        <end position="114"/>
    </location>
</feature>
<name>A0A6J7HAH1_9ZZZZ</name>
<sequence>MAPPPPVWPPAGAVPPPGTPPPPPVPAATYPTYASPSPYGGQPVRQPQNGLGVAALVLSILGIAGCIPFIGGILGIVFGILGMKNADRSIATNKGMAKAGLIIGIVGLGLWVLVGIVWLAVVVVLLANEPHNGTYAIPSPTGF</sequence>
<evidence type="ECO:0000256" key="2">
    <source>
        <dbReference type="SAM" id="Phobius"/>
    </source>
</evidence>
<proteinExistence type="predicted"/>
<gene>
    <name evidence="4" type="ORF">UFOPK3610_01137</name>
</gene>
<evidence type="ECO:0000256" key="1">
    <source>
        <dbReference type="SAM" id="MobiDB-lite"/>
    </source>
</evidence>
<feature type="transmembrane region" description="Helical" evidence="2">
    <location>
        <begin position="101"/>
        <end position="127"/>
    </location>
</feature>
<keyword evidence="2" id="KW-0812">Transmembrane</keyword>
<protein>
    <submittedName>
        <fullName evidence="4">Unannotated protein</fullName>
    </submittedName>
</protein>
<accession>A0A6J7HAH1</accession>
<keyword evidence="2" id="KW-0472">Membrane</keyword>
<dbReference type="InterPro" id="IPR025241">
    <property type="entry name" value="DUF4190"/>
</dbReference>
<feature type="compositionally biased region" description="Pro residues" evidence="1">
    <location>
        <begin position="1"/>
        <end position="26"/>
    </location>
</feature>
<reference evidence="4" key="1">
    <citation type="submission" date="2020-05" db="EMBL/GenBank/DDBJ databases">
        <authorList>
            <person name="Chiriac C."/>
            <person name="Salcher M."/>
            <person name="Ghai R."/>
            <person name="Kavagutti S V."/>
        </authorList>
    </citation>
    <scope>NUCLEOTIDE SEQUENCE</scope>
</reference>
<keyword evidence="2" id="KW-1133">Transmembrane helix</keyword>